<evidence type="ECO:0000256" key="1">
    <source>
        <dbReference type="ARBA" id="ARBA00010231"/>
    </source>
</evidence>
<feature type="modified residue" description="Phosphoserine" evidence="6">
    <location>
        <position position="104"/>
    </location>
</feature>
<organism evidence="11 12">
    <name type="scientific">Streptomyces sanyensis</name>
    <dbReference type="NCBI Taxonomy" id="568869"/>
    <lineage>
        <taxon>Bacteria</taxon>
        <taxon>Bacillati</taxon>
        <taxon>Actinomycetota</taxon>
        <taxon>Actinomycetes</taxon>
        <taxon>Kitasatosporales</taxon>
        <taxon>Streptomycetaceae</taxon>
        <taxon>Streptomyces</taxon>
    </lineage>
</organism>
<gene>
    <name evidence="6 11" type="primary">glmM</name>
    <name evidence="11" type="ORF">GCM10023329_36620</name>
</gene>
<comment type="similarity">
    <text evidence="1 6">Belongs to the phosphohexose mutase family.</text>
</comment>
<evidence type="ECO:0000313" key="11">
    <source>
        <dbReference type="EMBL" id="GAA4782993.1"/>
    </source>
</evidence>
<dbReference type="Pfam" id="PF02880">
    <property type="entry name" value="PGM_PMM_III"/>
    <property type="match status" value="1"/>
</dbReference>
<dbReference type="Proteomes" id="UP001501147">
    <property type="component" value="Unassembled WGS sequence"/>
</dbReference>
<reference evidence="12" key="1">
    <citation type="journal article" date="2019" name="Int. J. Syst. Evol. Microbiol.">
        <title>The Global Catalogue of Microorganisms (GCM) 10K type strain sequencing project: providing services to taxonomists for standard genome sequencing and annotation.</title>
        <authorList>
            <consortium name="The Broad Institute Genomics Platform"/>
            <consortium name="The Broad Institute Genome Sequencing Center for Infectious Disease"/>
            <person name="Wu L."/>
            <person name="Ma J."/>
        </authorList>
    </citation>
    <scope>NUCLEOTIDE SEQUENCE [LARGE SCALE GENOMIC DNA]</scope>
    <source>
        <strain evidence="12">JCM 18324</strain>
    </source>
</reference>
<dbReference type="InterPro" id="IPR005844">
    <property type="entry name" value="A-D-PHexomutase_a/b/a-I"/>
</dbReference>
<dbReference type="InterPro" id="IPR005845">
    <property type="entry name" value="A-D-PHexomutase_a/b/a-II"/>
</dbReference>
<feature type="binding site" evidence="6">
    <location>
        <position position="250"/>
    </location>
    <ligand>
        <name>Mg(2+)</name>
        <dbReference type="ChEBI" id="CHEBI:18420"/>
    </ligand>
</feature>
<evidence type="ECO:0000313" key="12">
    <source>
        <dbReference type="Proteomes" id="UP001501147"/>
    </source>
</evidence>
<comment type="cofactor">
    <cofactor evidence="6">
        <name>Mg(2+)</name>
        <dbReference type="ChEBI" id="CHEBI:18420"/>
    </cofactor>
    <text evidence="6">Binds 1 Mg(2+) ion per subunit.</text>
</comment>
<comment type="catalytic activity">
    <reaction evidence="6">
        <text>alpha-D-glucosamine 1-phosphate = D-glucosamine 6-phosphate</text>
        <dbReference type="Rhea" id="RHEA:23424"/>
        <dbReference type="ChEBI" id="CHEBI:58516"/>
        <dbReference type="ChEBI" id="CHEBI:58725"/>
        <dbReference type="EC" id="5.4.2.10"/>
    </reaction>
</comment>
<dbReference type="PRINTS" id="PR00509">
    <property type="entry name" value="PGMPMM"/>
</dbReference>
<dbReference type="Pfam" id="PF02878">
    <property type="entry name" value="PGM_PMM_I"/>
    <property type="match status" value="1"/>
</dbReference>
<comment type="function">
    <text evidence="6">Catalyzes the conversion of glucosamine-6-phosphate to glucosamine-1-phosphate.</text>
</comment>
<evidence type="ECO:0000256" key="2">
    <source>
        <dbReference type="ARBA" id="ARBA00022553"/>
    </source>
</evidence>
<dbReference type="InterPro" id="IPR050060">
    <property type="entry name" value="Phosphoglucosamine_mutase"/>
</dbReference>
<feature type="active site" description="Phosphoserine intermediate" evidence="6">
    <location>
        <position position="104"/>
    </location>
</feature>
<dbReference type="InterPro" id="IPR036900">
    <property type="entry name" value="A-D-PHexomutase_C_sf"/>
</dbReference>
<dbReference type="InterPro" id="IPR005846">
    <property type="entry name" value="A-D-PHexomutase_a/b/a-III"/>
</dbReference>
<dbReference type="RefSeq" id="WP_345614483.1">
    <property type="nucleotide sequence ID" value="NZ_BAABJV010000009.1"/>
</dbReference>
<feature type="binding site" evidence="6">
    <location>
        <position position="246"/>
    </location>
    <ligand>
        <name>Mg(2+)</name>
        <dbReference type="ChEBI" id="CHEBI:18420"/>
    </ligand>
</feature>
<dbReference type="NCBIfam" id="TIGR01455">
    <property type="entry name" value="glmM"/>
    <property type="match status" value="1"/>
</dbReference>
<dbReference type="EC" id="5.4.2.10" evidence="6"/>
<feature type="domain" description="Alpha-D-phosphohexomutase C-terminal" evidence="7">
    <location>
        <begin position="379"/>
        <end position="445"/>
    </location>
</feature>
<evidence type="ECO:0000259" key="10">
    <source>
        <dbReference type="Pfam" id="PF02880"/>
    </source>
</evidence>
<dbReference type="Pfam" id="PF02879">
    <property type="entry name" value="PGM_PMM_II"/>
    <property type="match status" value="1"/>
</dbReference>
<sequence>MGRLFGTDGVRGVANADLTAELATGLSVAAAHVLAEAGSFAGHRPTAVVGRDPRASGEFLEAAVVAGLASAGVDVLRVGVLPTPAVAYLTGVLGADLGVMLSASHNAMPDNGIKFFARGGHKLADELEDRIEQVYRQHSTGEPWDRPTGAGVGRVRDYDEGFDKYVAHLIGVLPNRLDGLRIVLDEAHGAASRVSPEAFARAGAEVVTIGAEPDGLNINDGCGSTHLELLKAAVVEHGADLGIAHDGDADRCLAVDGTGNEVDGDQILAVLALAMKEAGTLRGNTVVATVMSNLGFTLAMEREGVQLVQTAVGDRYVLEAMKESGYALGGEQSGHVIVLDHATTGDGTLTGLMLAARIAATGRSLAELAGVMERLPQILVNVRDVDKSRVGSSAELSQAVAEAERDLGATGRVLLRPSGTEPLVRVMVEAADIEQAHAVAGRLADVVKSALG</sequence>
<dbReference type="Gene3D" id="3.30.310.50">
    <property type="entry name" value="Alpha-D-phosphohexomutase, C-terminal domain"/>
    <property type="match status" value="1"/>
</dbReference>
<dbReference type="Gene3D" id="3.40.120.10">
    <property type="entry name" value="Alpha-D-Glucose-1,6-Bisphosphate, subunit A, domain 3"/>
    <property type="match status" value="3"/>
</dbReference>
<feature type="binding site" evidence="6">
    <location>
        <position position="248"/>
    </location>
    <ligand>
        <name>Mg(2+)</name>
        <dbReference type="ChEBI" id="CHEBI:18420"/>
    </ligand>
</feature>
<name>A0ABP9AL50_9ACTN</name>
<evidence type="ECO:0000259" key="8">
    <source>
        <dbReference type="Pfam" id="PF02878"/>
    </source>
</evidence>
<feature type="domain" description="Alpha-D-phosphohexomutase alpha/beta/alpha" evidence="8">
    <location>
        <begin position="3"/>
        <end position="138"/>
    </location>
</feature>
<dbReference type="HAMAP" id="MF_01554_B">
    <property type="entry name" value="GlmM_B"/>
    <property type="match status" value="1"/>
</dbReference>
<dbReference type="InterPro" id="IPR016055">
    <property type="entry name" value="A-D-PHexomutase_a/b/a-I/II/III"/>
</dbReference>
<dbReference type="Pfam" id="PF00408">
    <property type="entry name" value="PGM_PMM_IV"/>
    <property type="match status" value="1"/>
</dbReference>
<dbReference type="EMBL" id="BAABJV010000009">
    <property type="protein sequence ID" value="GAA4782993.1"/>
    <property type="molecule type" value="Genomic_DNA"/>
</dbReference>
<accession>A0ABP9AL50</accession>
<dbReference type="PANTHER" id="PTHR42946">
    <property type="entry name" value="PHOSPHOHEXOSE MUTASE"/>
    <property type="match status" value="1"/>
</dbReference>
<feature type="domain" description="Alpha-D-phosphohexomutase alpha/beta/alpha" evidence="9">
    <location>
        <begin position="164"/>
        <end position="259"/>
    </location>
</feature>
<evidence type="ECO:0000256" key="3">
    <source>
        <dbReference type="ARBA" id="ARBA00022723"/>
    </source>
</evidence>
<dbReference type="CDD" id="cd05802">
    <property type="entry name" value="GlmM"/>
    <property type="match status" value="1"/>
</dbReference>
<keyword evidence="3 6" id="KW-0479">Metal-binding</keyword>
<evidence type="ECO:0000259" key="9">
    <source>
        <dbReference type="Pfam" id="PF02879"/>
    </source>
</evidence>
<evidence type="ECO:0000259" key="7">
    <source>
        <dbReference type="Pfam" id="PF00408"/>
    </source>
</evidence>
<evidence type="ECO:0000256" key="6">
    <source>
        <dbReference type="HAMAP-Rule" id="MF_01554"/>
    </source>
</evidence>
<dbReference type="InterPro" id="IPR005843">
    <property type="entry name" value="A-D-PHexomutase_C"/>
</dbReference>
<keyword evidence="5 6" id="KW-0413">Isomerase</keyword>
<dbReference type="SUPFAM" id="SSF55957">
    <property type="entry name" value="Phosphoglucomutase, C-terminal domain"/>
    <property type="match status" value="1"/>
</dbReference>
<dbReference type="InterPro" id="IPR005841">
    <property type="entry name" value="Alpha-D-phosphohexomutase_SF"/>
</dbReference>
<evidence type="ECO:0000256" key="5">
    <source>
        <dbReference type="ARBA" id="ARBA00023235"/>
    </source>
</evidence>
<feature type="binding site" description="via phosphate group" evidence="6">
    <location>
        <position position="104"/>
    </location>
    <ligand>
        <name>Mg(2+)</name>
        <dbReference type="ChEBI" id="CHEBI:18420"/>
    </ligand>
</feature>
<comment type="PTM">
    <text evidence="6">Activated by phosphorylation.</text>
</comment>
<keyword evidence="2 6" id="KW-0597">Phosphoprotein</keyword>
<keyword evidence="12" id="KW-1185">Reference proteome</keyword>
<protein>
    <recommendedName>
        <fullName evidence="6">Phosphoglucosamine mutase</fullName>
        <ecNumber evidence="6">5.4.2.10</ecNumber>
    </recommendedName>
</protein>
<evidence type="ECO:0000256" key="4">
    <source>
        <dbReference type="ARBA" id="ARBA00022842"/>
    </source>
</evidence>
<dbReference type="PANTHER" id="PTHR42946:SF1">
    <property type="entry name" value="PHOSPHOGLUCOMUTASE (ALPHA-D-GLUCOSE-1,6-BISPHOSPHATE-DEPENDENT)"/>
    <property type="match status" value="1"/>
</dbReference>
<feature type="domain" description="Alpha-D-phosphohexomutase alpha/beta/alpha" evidence="10">
    <location>
        <begin position="263"/>
        <end position="373"/>
    </location>
</feature>
<comment type="caution">
    <text evidence="11">The sequence shown here is derived from an EMBL/GenBank/DDBJ whole genome shotgun (WGS) entry which is preliminary data.</text>
</comment>
<proteinExistence type="inferred from homology"/>
<dbReference type="SUPFAM" id="SSF53738">
    <property type="entry name" value="Phosphoglucomutase, first 3 domains"/>
    <property type="match status" value="3"/>
</dbReference>
<dbReference type="InterPro" id="IPR006352">
    <property type="entry name" value="GlmM_bact"/>
</dbReference>
<keyword evidence="4 6" id="KW-0460">Magnesium</keyword>